<evidence type="ECO:0000259" key="3">
    <source>
        <dbReference type="Pfam" id="PF17678"/>
    </source>
</evidence>
<sequence length="784" mass="84030">MRFRTLFVLCATVAAMVTAVSPAAAQQDLASSVNPFIGTTNAGNVYPGAVRPFGMLSWSPTTTRGDQTSAGAAGGYQYDVTRIRGFGLTHLNGTGCTPGASGDIPIMPFSGDVTSSPSADSTDQIYARNFKHANESAEPGYYRAGLDDGVNVELTATERTGTGRFTFPAGGKANLLFRTSNSLNGSGNATVRIDAANRRVTGSVDSGGFCGRTSGGAANQRVYYRLFFTAEFDQPITSFGTWRDGTLSPGSTNGQGGEGFTNRAGKGSGGYVGFDPGTVTARVGISYVSLANAQANLAAENTAAFDGIKVAARQQWEQALNRIRTTGGTTQQRTVFYTALYHALLQPSLANDVNGEYLGSDLRTYRLSPGQVAQYSTFSGWDVYRSQVQMLALLEPQRAGDYAQSLLNYADQRNGEWDRWLHNNGKTAVMSGDPSAPAIAGMYAFGAENFNVQKAYESLVKAATVPTANDLSDNGCPIQCPGQRPSLDRYMSLHHVPSNNCHCWGAAAETLEDVTADYALAQLAGKLGDTQRKQLFEQRAAYWRNVFDPSVKYMRNRASNGTWAPNFTPGTGTGFVEGTSAQYTWMVYHDVTGLAAAMGGKATAATRLDGFFHDQNGNWDLSGTNGTRYNAGNEPSIQTPWQYIYLGRPYQTQETVRQILDTLWSTGTGGIPGNDDLGTMSSWYLFAAMGIYPQIPSRAELVLSTPLFTKVEIRRGNGKTIVIEAPQASAQNKYIQSLTVNGATSNRAWVSAELVRDGGKLTYVLGSTPNKTWGAAETPPQLGS</sequence>
<dbReference type="Pfam" id="PF07971">
    <property type="entry name" value="Glyco_hydro_92"/>
    <property type="match status" value="1"/>
</dbReference>
<feature type="chain" id="PRO_5002441172" evidence="1">
    <location>
        <begin position="26"/>
        <end position="784"/>
    </location>
</feature>
<dbReference type="InterPro" id="IPR041371">
    <property type="entry name" value="GH92_N"/>
</dbReference>
<dbReference type="GO" id="GO:0000224">
    <property type="term" value="F:peptide-N4-(N-acetyl-beta-glucosaminyl)asparagine amidase activity"/>
    <property type="evidence" value="ECO:0007669"/>
    <property type="project" value="TreeGrafter"/>
</dbReference>
<keyword evidence="5" id="KW-1185">Reference proteome</keyword>
<dbReference type="InterPro" id="IPR012939">
    <property type="entry name" value="Glyco_hydro_92"/>
</dbReference>
<protein>
    <submittedName>
        <fullName evidence="4">Alpha-mannosidase</fullName>
    </submittedName>
</protein>
<organism evidence="4 5">
    <name type="scientific">Lentzea aerocolonigenes</name>
    <name type="common">Lechevalieria aerocolonigenes</name>
    <name type="synonym">Saccharothrix aerocolonigenes</name>
    <dbReference type="NCBI Taxonomy" id="68170"/>
    <lineage>
        <taxon>Bacteria</taxon>
        <taxon>Bacillati</taxon>
        <taxon>Actinomycetota</taxon>
        <taxon>Actinomycetes</taxon>
        <taxon>Pseudonocardiales</taxon>
        <taxon>Pseudonocardiaceae</taxon>
        <taxon>Lentzea</taxon>
    </lineage>
</organism>
<dbReference type="SUPFAM" id="SSF48208">
    <property type="entry name" value="Six-hairpin glycosidases"/>
    <property type="match status" value="1"/>
</dbReference>
<evidence type="ECO:0000259" key="2">
    <source>
        <dbReference type="Pfam" id="PF07971"/>
    </source>
</evidence>
<feature type="domain" description="Glycosyl hydrolase family 92 N-terminal" evidence="3">
    <location>
        <begin position="33"/>
        <end position="286"/>
    </location>
</feature>
<dbReference type="RefSeq" id="WP_052685314.1">
    <property type="nucleotide sequence ID" value="NZ_JYJG01000299.1"/>
</dbReference>
<feature type="domain" description="Glycosyl hydrolase family 92" evidence="2">
    <location>
        <begin position="292"/>
        <end position="766"/>
    </location>
</feature>
<dbReference type="PANTHER" id="PTHR12143">
    <property type="entry name" value="PEPTIDE N-GLYCANASE PNGASE -RELATED"/>
    <property type="match status" value="1"/>
</dbReference>
<dbReference type="InterPro" id="IPR008928">
    <property type="entry name" value="6-hairpin_glycosidase_sf"/>
</dbReference>
<dbReference type="InterPro" id="IPR014718">
    <property type="entry name" value="GH-type_carb-bd"/>
</dbReference>
<dbReference type="GO" id="GO:0005829">
    <property type="term" value="C:cytosol"/>
    <property type="evidence" value="ECO:0007669"/>
    <property type="project" value="TreeGrafter"/>
</dbReference>
<dbReference type="Gene3D" id="2.70.98.10">
    <property type="match status" value="1"/>
</dbReference>
<dbReference type="Proteomes" id="UP000033393">
    <property type="component" value="Unassembled WGS sequence"/>
</dbReference>
<dbReference type="Gene3D" id="1.20.1050.60">
    <property type="entry name" value="alpha-1,2-mannosidase"/>
    <property type="match status" value="1"/>
</dbReference>
<dbReference type="NCBIfam" id="TIGR01180">
    <property type="entry name" value="aman2_put"/>
    <property type="match status" value="1"/>
</dbReference>
<dbReference type="Gene3D" id="1.20.1610.10">
    <property type="entry name" value="alpha-1,2-mannosidases domains"/>
    <property type="match status" value="1"/>
</dbReference>
<dbReference type="PANTHER" id="PTHR12143:SF39">
    <property type="entry name" value="SECRETED PROTEIN"/>
    <property type="match status" value="1"/>
</dbReference>
<dbReference type="OrthoDB" id="9804511at2"/>
<dbReference type="Gene3D" id="3.30.2080.10">
    <property type="entry name" value="GH92 mannosidase domain"/>
    <property type="match status" value="1"/>
</dbReference>
<comment type="caution">
    <text evidence="4">The sequence shown here is derived from an EMBL/GenBank/DDBJ whole genome shotgun (WGS) entry which is preliminary data.</text>
</comment>
<name>A0A0F0GL26_LENAE</name>
<evidence type="ECO:0000256" key="1">
    <source>
        <dbReference type="SAM" id="SignalP"/>
    </source>
</evidence>
<dbReference type="FunFam" id="3.30.2080.10:FF:000001">
    <property type="entry name" value="Alpha-1,2-mannosidase subfamily"/>
    <property type="match status" value="1"/>
</dbReference>
<dbReference type="GO" id="GO:0005975">
    <property type="term" value="P:carbohydrate metabolic process"/>
    <property type="evidence" value="ECO:0007669"/>
    <property type="project" value="InterPro"/>
</dbReference>
<dbReference type="InterPro" id="IPR005887">
    <property type="entry name" value="GH92_a_mannosidase_put"/>
</dbReference>
<gene>
    <name evidence="4" type="ORF">UK23_33910</name>
</gene>
<evidence type="ECO:0000313" key="5">
    <source>
        <dbReference type="Proteomes" id="UP000033393"/>
    </source>
</evidence>
<proteinExistence type="predicted"/>
<dbReference type="Pfam" id="PF17678">
    <property type="entry name" value="Glyco_hydro_92N"/>
    <property type="match status" value="1"/>
</dbReference>
<dbReference type="PATRIC" id="fig|68170.10.peg.8777"/>
<dbReference type="AlphaFoldDB" id="A0A0F0GL26"/>
<dbReference type="GO" id="GO:0030246">
    <property type="term" value="F:carbohydrate binding"/>
    <property type="evidence" value="ECO:0007669"/>
    <property type="project" value="InterPro"/>
</dbReference>
<dbReference type="GO" id="GO:0006516">
    <property type="term" value="P:glycoprotein catabolic process"/>
    <property type="evidence" value="ECO:0007669"/>
    <property type="project" value="TreeGrafter"/>
</dbReference>
<feature type="signal peptide" evidence="1">
    <location>
        <begin position="1"/>
        <end position="25"/>
    </location>
</feature>
<accession>A0A0F0GL26</accession>
<evidence type="ECO:0000313" key="4">
    <source>
        <dbReference type="EMBL" id="KJK43271.1"/>
    </source>
</evidence>
<keyword evidence="1" id="KW-0732">Signal</keyword>
<reference evidence="4 5" key="1">
    <citation type="submission" date="2015-02" db="EMBL/GenBank/DDBJ databases">
        <authorList>
            <person name="Ju K.-S."/>
            <person name="Doroghazi J.R."/>
            <person name="Metcalf W."/>
        </authorList>
    </citation>
    <scope>NUCLEOTIDE SEQUENCE [LARGE SCALE GENOMIC DNA]</scope>
    <source>
        <strain evidence="4 5">NRRL B-16140</strain>
    </source>
</reference>
<dbReference type="EMBL" id="JYJG01000299">
    <property type="protein sequence ID" value="KJK43271.1"/>
    <property type="molecule type" value="Genomic_DNA"/>
</dbReference>
<dbReference type="InterPro" id="IPR050883">
    <property type="entry name" value="PNGase"/>
</dbReference>